<proteinExistence type="predicted"/>
<reference evidence="2" key="1">
    <citation type="journal article" date="2011" name="PLoS Genet.">
        <title>Genomic analysis of the necrotrophic fungal pathogens Sclerotinia sclerotiorum and Botrytis cinerea.</title>
        <authorList>
            <person name="Amselem J."/>
            <person name="Cuomo C.A."/>
            <person name="van Kan J.A."/>
            <person name="Viaud M."/>
            <person name="Benito E.P."/>
            <person name="Couloux A."/>
            <person name="Coutinho P.M."/>
            <person name="de Vries R.P."/>
            <person name="Dyer P.S."/>
            <person name="Fillinger S."/>
            <person name="Fournier E."/>
            <person name="Gout L."/>
            <person name="Hahn M."/>
            <person name="Kohn L."/>
            <person name="Lapalu N."/>
            <person name="Plummer K.M."/>
            <person name="Pradier J.M."/>
            <person name="Quevillon E."/>
            <person name="Sharon A."/>
            <person name="Simon A."/>
            <person name="ten Have A."/>
            <person name="Tudzynski B."/>
            <person name="Tudzynski P."/>
            <person name="Wincker P."/>
            <person name="Andrew M."/>
            <person name="Anthouard V."/>
            <person name="Beever R.E."/>
            <person name="Beffa R."/>
            <person name="Benoit I."/>
            <person name="Bouzid O."/>
            <person name="Brault B."/>
            <person name="Chen Z."/>
            <person name="Choquer M."/>
            <person name="Collemare J."/>
            <person name="Cotton P."/>
            <person name="Danchin E.G."/>
            <person name="Da Silva C."/>
            <person name="Gautier A."/>
            <person name="Giraud C."/>
            <person name="Giraud T."/>
            <person name="Gonzalez C."/>
            <person name="Grossetete S."/>
            <person name="Guldener U."/>
            <person name="Henrissat B."/>
            <person name="Howlett B.J."/>
            <person name="Kodira C."/>
            <person name="Kretschmer M."/>
            <person name="Lappartient A."/>
            <person name="Leroch M."/>
            <person name="Levis C."/>
            <person name="Mauceli E."/>
            <person name="Neuveglise C."/>
            <person name="Oeser B."/>
            <person name="Pearson M."/>
            <person name="Poulain J."/>
            <person name="Poussereau N."/>
            <person name="Quesneville H."/>
            <person name="Rascle C."/>
            <person name="Schumacher J."/>
            <person name="Segurens B."/>
            <person name="Sexton A."/>
            <person name="Silva E."/>
            <person name="Sirven C."/>
            <person name="Soanes D.M."/>
            <person name="Talbot N.J."/>
            <person name="Templeton M."/>
            <person name="Yandava C."/>
            <person name="Yarden O."/>
            <person name="Zeng Q."/>
            <person name="Rollins J.A."/>
            <person name="Lebrun M.H."/>
            <person name="Dickman M."/>
        </authorList>
    </citation>
    <scope>NUCLEOTIDE SEQUENCE [LARGE SCALE GENOMIC DNA]</scope>
    <source>
        <strain evidence="2">ATCC 18683 / 1980 / Ss-1</strain>
    </source>
</reference>
<dbReference type="GeneID" id="5488766"/>
<protein>
    <submittedName>
        <fullName evidence="1">Uncharacterized protein</fullName>
    </submittedName>
</protein>
<dbReference type="KEGG" id="ssl:SS1G_06887"/>
<sequence>MNFLNLPKKCLWEGMMSLMFNHNFKGFEVPVAIAVELTLRYIYIGNMNNPWSRKMTVMDKKP</sequence>
<evidence type="ECO:0000313" key="1">
    <source>
        <dbReference type="EMBL" id="EDO04404.1"/>
    </source>
</evidence>
<gene>
    <name evidence="1" type="ORF">SS1G_06887</name>
</gene>
<name>A7ENI8_SCLS1</name>
<keyword evidence="2" id="KW-1185">Reference proteome</keyword>
<dbReference type="EMBL" id="CH476628">
    <property type="protein sequence ID" value="EDO04404.1"/>
    <property type="molecule type" value="Genomic_DNA"/>
</dbReference>
<organism evidence="1 2">
    <name type="scientific">Sclerotinia sclerotiorum (strain ATCC 18683 / 1980 / Ss-1)</name>
    <name type="common">White mold</name>
    <name type="synonym">Whetzelinia sclerotiorum</name>
    <dbReference type="NCBI Taxonomy" id="665079"/>
    <lineage>
        <taxon>Eukaryota</taxon>
        <taxon>Fungi</taxon>
        <taxon>Dikarya</taxon>
        <taxon>Ascomycota</taxon>
        <taxon>Pezizomycotina</taxon>
        <taxon>Leotiomycetes</taxon>
        <taxon>Helotiales</taxon>
        <taxon>Sclerotiniaceae</taxon>
        <taxon>Sclerotinia</taxon>
    </lineage>
</organism>
<evidence type="ECO:0000313" key="2">
    <source>
        <dbReference type="Proteomes" id="UP000001312"/>
    </source>
</evidence>
<dbReference type="InParanoid" id="A7ENI8"/>
<dbReference type="Proteomes" id="UP000001312">
    <property type="component" value="Unassembled WGS sequence"/>
</dbReference>
<accession>A7ENI8</accession>
<dbReference type="RefSeq" id="XP_001592646.1">
    <property type="nucleotide sequence ID" value="XM_001592596.1"/>
</dbReference>
<dbReference type="AlphaFoldDB" id="A7ENI8"/>